<keyword evidence="6" id="KW-1185">Reference proteome</keyword>
<dbReference type="SMART" id="SM00360">
    <property type="entry name" value="RRM"/>
    <property type="match status" value="1"/>
</dbReference>
<evidence type="ECO:0000313" key="6">
    <source>
        <dbReference type="Proteomes" id="UP001295794"/>
    </source>
</evidence>
<gene>
    <name evidence="5" type="ORF">MYCIT1_LOCUS12667</name>
</gene>
<dbReference type="Pfam" id="PF00076">
    <property type="entry name" value="RRM_1"/>
    <property type="match status" value="1"/>
</dbReference>
<feature type="compositionally biased region" description="Basic and acidic residues" evidence="3">
    <location>
        <begin position="195"/>
        <end position="205"/>
    </location>
</feature>
<feature type="domain" description="RRM" evidence="4">
    <location>
        <begin position="44"/>
        <end position="142"/>
    </location>
</feature>
<dbReference type="EMBL" id="CAVNYO010000140">
    <property type="protein sequence ID" value="CAK5269152.1"/>
    <property type="molecule type" value="Genomic_DNA"/>
</dbReference>
<dbReference type="InterPro" id="IPR035979">
    <property type="entry name" value="RBD_domain_sf"/>
</dbReference>
<feature type="region of interest" description="Disordered" evidence="3">
    <location>
        <begin position="195"/>
        <end position="288"/>
    </location>
</feature>
<feature type="compositionally biased region" description="Pro residues" evidence="3">
    <location>
        <begin position="241"/>
        <end position="251"/>
    </location>
</feature>
<dbReference type="InterPro" id="IPR000504">
    <property type="entry name" value="RRM_dom"/>
</dbReference>
<dbReference type="PANTHER" id="PTHR48027">
    <property type="entry name" value="HETEROGENEOUS NUCLEAR RIBONUCLEOPROTEIN 87F-RELATED"/>
    <property type="match status" value="1"/>
</dbReference>
<dbReference type="InterPro" id="IPR012677">
    <property type="entry name" value="Nucleotide-bd_a/b_plait_sf"/>
</dbReference>
<dbReference type="Gene3D" id="3.30.70.330">
    <property type="match status" value="1"/>
</dbReference>
<evidence type="ECO:0000256" key="1">
    <source>
        <dbReference type="ARBA" id="ARBA00022884"/>
    </source>
</evidence>
<comment type="caution">
    <text evidence="5">The sequence shown here is derived from an EMBL/GenBank/DDBJ whole genome shotgun (WGS) entry which is preliminary data.</text>
</comment>
<dbReference type="PROSITE" id="PS50102">
    <property type="entry name" value="RRM"/>
    <property type="match status" value="1"/>
</dbReference>
<accession>A0AAD2H522</accession>
<evidence type="ECO:0000256" key="3">
    <source>
        <dbReference type="SAM" id="MobiDB-lite"/>
    </source>
</evidence>
<evidence type="ECO:0000259" key="4">
    <source>
        <dbReference type="PROSITE" id="PS50102"/>
    </source>
</evidence>
<organism evidence="5 6">
    <name type="scientific">Mycena citricolor</name>
    <dbReference type="NCBI Taxonomy" id="2018698"/>
    <lineage>
        <taxon>Eukaryota</taxon>
        <taxon>Fungi</taxon>
        <taxon>Dikarya</taxon>
        <taxon>Basidiomycota</taxon>
        <taxon>Agaricomycotina</taxon>
        <taxon>Agaricomycetes</taxon>
        <taxon>Agaricomycetidae</taxon>
        <taxon>Agaricales</taxon>
        <taxon>Marasmiineae</taxon>
        <taxon>Mycenaceae</taxon>
        <taxon>Mycena</taxon>
    </lineage>
</organism>
<dbReference type="AlphaFoldDB" id="A0AAD2H522"/>
<protein>
    <recommendedName>
        <fullName evidence="4">RRM domain-containing protein</fullName>
    </recommendedName>
</protein>
<keyword evidence="1 2" id="KW-0694">RNA-binding</keyword>
<dbReference type="GO" id="GO:0003723">
    <property type="term" value="F:RNA binding"/>
    <property type="evidence" value="ECO:0007669"/>
    <property type="project" value="UniProtKB-UniRule"/>
</dbReference>
<name>A0AAD2H522_9AGAR</name>
<sequence>MDASISSGQPESISLDEHLSYPVFSQEQDGEQVIAKEARQTLQDRLYVGNLHPSVDELHHVLQCPGHHLKCLPRYALLQIFSKFGRITKLDFLFHKTGALKGKPRGFAFVEYGSSDDALRALGSAHDKLVRGRRLVVTFAQQAPLDPATGLPKARRSMAEAGRPTTLSMIKSGAGSRHGGTHDKIAMMEAKLRQMERAEESESLVHHPSLPPKPLPSDLPVNPGLHSTDIAARQRQTQSPLPMPPKVPPPLSSSTISSNKVKPAVRKAGALTGIKFGKPKPKAEEKSS</sequence>
<dbReference type="Proteomes" id="UP001295794">
    <property type="component" value="Unassembled WGS sequence"/>
</dbReference>
<evidence type="ECO:0000313" key="5">
    <source>
        <dbReference type="EMBL" id="CAK5269152.1"/>
    </source>
</evidence>
<proteinExistence type="predicted"/>
<reference evidence="5" key="1">
    <citation type="submission" date="2023-11" db="EMBL/GenBank/DDBJ databases">
        <authorList>
            <person name="De Vega J J."/>
            <person name="De Vega J J."/>
        </authorList>
    </citation>
    <scope>NUCLEOTIDE SEQUENCE</scope>
</reference>
<dbReference type="InterPro" id="IPR052462">
    <property type="entry name" value="SLIRP/GR-RBP-like"/>
</dbReference>
<evidence type="ECO:0000256" key="2">
    <source>
        <dbReference type="PROSITE-ProRule" id="PRU00176"/>
    </source>
</evidence>
<dbReference type="SUPFAM" id="SSF54928">
    <property type="entry name" value="RNA-binding domain, RBD"/>
    <property type="match status" value="1"/>
</dbReference>